<reference evidence="1 2" key="1">
    <citation type="journal article" date="2019" name="Sci. Rep.">
        <title>Orb-weaving spider Araneus ventricosus genome elucidates the spidroin gene catalogue.</title>
        <authorList>
            <person name="Kono N."/>
            <person name="Nakamura H."/>
            <person name="Ohtoshi R."/>
            <person name="Moran D.A.P."/>
            <person name="Shinohara A."/>
            <person name="Yoshida Y."/>
            <person name="Fujiwara M."/>
            <person name="Mori M."/>
            <person name="Tomita M."/>
            <person name="Arakawa K."/>
        </authorList>
    </citation>
    <scope>NUCLEOTIDE SEQUENCE [LARGE SCALE GENOMIC DNA]</scope>
</reference>
<dbReference type="AlphaFoldDB" id="A0A4Y2FNW6"/>
<dbReference type="EMBL" id="BGPR01001008">
    <property type="protein sequence ID" value="GBM42873.1"/>
    <property type="molecule type" value="Genomic_DNA"/>
</dbReference>
<keyword evidence="2" id="KW-1185">Reference proteome</keyword>
<proteinExistence type="predicted"/>
<evidence type="ECO:0000313" key="2">
    <source>
        <dbReference type="Proteomes" id="UP000499080"/>
    </source>
</evidence>
<comment type="caution">
    <text evidence="1">The sequence shown here is derived from an EMBL/GenBank/DDBJ whole genome shotgun (WGS) entry which is preliminary data.</text>
</comment>
<name>A0A4Y2FNW6_ARAVE</name>
<protein>
    <submittedName>
        <fullName evidence="1">Uncharacterized protein</fullName>
    </submittedName>
</protein>
<gene>
    <name evidence="1" type="ORF">AVEN_245700_1</name>
</gene>
<sequence>MWAPGGHHEYVDEKHRISQRVLVSPGIRVTLGVELPLPLVIVRTSLGRGRAVMATWTPASVFELLQRLPFNVPEYQGRTGGNNVKVRKCFRLALRRYRVSAKVLLPHINLRTATTIAANLVPTYSKLAMRYTVKSVIAPPGGKQQS</sequence>
<accession>A0A4Y2FNW6</accession>
<organism evidence="1 2">
    <name type="scientific">Araneus ventricosus</name>
    <name type="common">Orbweaver spider</name>
    <name type="synonym">Epeira ventricosa</name>
    <dbReference type="NCBI Taxonomy" id="182803"/>
    <lineage>
        <taxon>Eukaryota</taxon>
        <taxon>Metazoa</taxon>
        <taxon>Ecdysozoa</taxon>
        <taxon>Arthropoda</taxon>
        <taxon>Chelicerata</taxon>
        <taxon>Arachnida</taxon>
        <taxon>Araneae</taxon>
        <taxon>Araneomorphae</taxon>
        <taxon>Entelegynae</taxon>
        <taxon>Araneoidea</taxon>
        <taxon>Araneidae</taxon>
        <taxon>Araneus</taxon>
    </lineage>
</organism>
<dbReference type="Proteomes" id="UP000499080">
    <property type="component" value="Unassembled WGS sequence"/>
</dbReference>
<evidence type="ECO:0000313" key="1">
    <source>
        <dbReference type="EMBL" id="GBM42873.1"/>
    </source>
</evidence>